<evidence type="ECO:0000313" key="5">
    <source>
        <dbReference type="EMBL" id="KDN35683.1"/>
    </source>
</evidence>
<dbReference type="SUPFAM" id="SSF56219">
    <property type="entry name" value="DNase I-like"/>
    <property type="match status" value="1"/>
</dbReference>
<dbReference type="EMBL" id="JMSN01000199">
    <property type="protein sequence ID" value="KDN35683.1"/>
    <property type="molecule type" value="Genomic_DNA"/>
</dbReference>
<keyword evidence="2" id="KW-0378">Hydrolase</keyword>
<evidence type="ECO:0000256" key="3">
    <source>
        <dbReference type="SAM" id="MobiDB-lite"/>
    </source>
</evidence>
<comment type="similarity">
    <text evidence="1">Belongs to the CCR4/nocturin family.</text>
</comment>
<dbReference type="RefSeq" id="XP_013239848.1">
    <property type="nucleotide sequence ID" value="XM_013384394.1"/>
</dbReference>
<keyword evidence="5" id="KW-0540">Nuclease</keyword>
<dbReference type="Gene3D" id="3.60.10.10">
    <property type="entry name" value="Endonuclease/exonuclease/phosphatase"/>
    <property type="match status" value="1"/>
</dbReference>
<dbReference type="GO" id="GO:0006139">
    <property type="term" value="P:nucleobase-containing compound metabolic process"/>
    <property type="evidence" value="ECO:0007669"/>
    <property type="project" value="UniProtKB-ARBA"/>
</dbReference>
<dbReference type="GeneID" id="25266252"/>
<evidence type="ECO:0000313" key="6">
    <source>
        <dbReference type="Proteomes" id="UP000027361"/>
    </source>
</evidence>
<dbReference type="FunCoup" id="A0A066V601">
    <property type="interactions" value="211"/>
</dbReference>
<organism evidence="5 6">
    <name type="scientific">Tilletiaria anomala (strain ATCC 24038 / CBS 436.72 / UBC 951)</name>
    <dbReference type="NCBI Taxonomy" id="1037660"/>
    <lineage>
        <taxon>Eukaryota</taxon>
        <taxon>Fungi</taxon>
        <taxon>Dikarya</taxon>
        <taxon>Basidiomycota</taxon>
        <taxon>Ustilaginomycotina</taxon>
        <taxon>Exobasidiomycetes</taxon>
        <taxon>Georgefischeriales</taxon>
        <taxon>Tilletiariaceae</taxon>
        <taxon>Tilletiaria</taxon>
    </lineage>
</organism>
<proteinExistence type="inferred from homology"/>
<keyword evidence="6" id="KW-1185">Reference proteome</keyword>
<dbReference type="InterPro" id="IPR005135">
    <property type="entry name" value="Endo/exonuclease/phosphatase"/>
</dbReference>
<keyword evidence="5" id="KW-0269">Exonuclease</keyword>
<name>A0A066V601_TILAU</name>
<dbReference type="AlphaFoldDB" id="A0A066V601"/>
<feature type="region of interest" description="Disordered" evidence="3">
    <location>
        <begin position="376"/>
        <end position="410"/>
    </location>
</feature>
<dbReference type="OMA" id="RYDQTES"/>
<dbReference type="InParanoid" id="A0A066V601"/>
<keyword evidence="5" id="KW-0255">Endonuclease</keyword>
<feature type="domain" description="Endonuclease/exonuclease/phosphatase" evidence="4">
    <location>
        <begin position="92"/>
        <end position="502"/>
    </location>
</feature>
<evidence type="ECO:0000256" key="1">
    <source>
        <dbReference type="ARBA" id="ARBA00010774"/>
    </source>
</evidence>
<feature type="compositionally biased region" description="Acidic residues" evidence="3">
    <location>
        <begin position="396"/>
        <end position="408"/>
    </location>
</feature>
<dbReference type="Proteomes" id="UP000027361">
    <property type="component" value="Unassembled WGS sequence"/>
</dbReference>
<reference evidence="5 6" key="1">
    <citation type="submission" date="2014-05" db="EMBL/GenBank/DDBJ databases">
        <title>Draft genome sequence of a rare smut relative, Tilletiaria anomala UBC 951.</title>
        <authorList>
            <consortium name="DOE Joint Genome Institute"/>
            <person name="Toome M."/>
            <person name="Kuo A."/>
            <person name="Henrissat B."/>
            <person name="Lipzen A."/>
            <person name="Tritt A."/>
            <person name="Yoshinaga Y."/>
            <person name="Zane M."/>
            <person name="Barry K."/>
            <person name="Grigoriev I.V."/>
            <person name="Spatafora J.W."/>
            <person name="Aimea M.C."/>
        </authorList>
    </citation>
    <scope>NUCLEOTIDE SEQUENCE [LARGE SCALE GENOMIC DNA]</scope>
    <source>
        <strain evidence="5 6">UBC 951</strain>
    </source>
</reference>
<sequence length="573" mass="63379">MAKGEPLAGGSWPGRPTQEEIEAKRAARAVKRTAEQALQAAKEETLRAALLGQGPDDGPELLSKDESGRQLFFPRRWSHTGPEESKGGIRILSWNMLAQGLVRRKLFPGSDCLKMADRSPGLSAELLAHRFDIGCFQEVDRTDIHFATLEKGKFAYVYEKGYSVKQHGLMISWRTVPRRLRTSPSPQAEHEASGWSSSFEREPLATKIAFLDDLDVTPYLSSTSRAKRETLGPHARRAGSRQTRNIALFVALRVAAGAGSHPEQGEASQIRAGGGCRGVIVATTHLFWHPMHAYERVRQAGLVLRELDAFRKSQPEWQGWPVILAGDFNDQPHSATYHFLTGSKLTSHCETEITASSVIHQTIDARAEREATDIEHAGIKQTNAPVSTPDGHEEGEGGEAADEEEAGADDQVRKNCRTALQKDGLLCLEEFHELYGVNGPRALSTYGVYNQDTGNFFGTPGRGRERWDEHWTPETPNLHEGPSREPMWTIFSSLFSLTLDYIFLLPTSRVDGKAPEMYPRVLSLLPTHRTHVLQPGIPRKSVCCSDHIAIGAEIDPQDYLMKAQVAGTKSGQP</sequence>
<feature type="region of interest" description="Disordered" evidence="3">
    <location>
        <begin position="1"/>
        <end position="28"/>
    </location>
</feature>
<gene>
    <name evidence="5" type="ORF">K437DRAFT_271295</name>
</gene>
<dbReference type="GO" id="GO:0000175">
    <property type="term" value="F:3'-5'-RNA exonuclease activity"/>
    <property type="evidence" value="ECO:0007669"/>
    <property type="project" value="TreeGrafter"/>
</dbReference>
<comment type="caution">
    <text evidence="5">The sequence shown here is derived from an EMBL/GenBank/DDBJ whole genome shotgun (WGS) entry which is preliminary data.</text>
</comment>
<dbReference type="Pfam" id="PF03372">
    <property type="entry name" value="Exo_endo_phos"/>
    <property type="match status" value="1"/>
</dbReference>
<dbReference type="InterPro" id="IPR050410">
    <property type="entry name" value="CCR4/nocturin_mRNA_transcr"/>
</dbReference>
<dbReference type="PANTHER" id="PTHR12121:SF45">
    <property type="entry name" value="NOCTURNIN"/>
    <property type="match status" value="1"/>
</dbReference>
<dbReference type="OrthoDB" id="428734at2759"/>
<dbReference type="GO" id="GO:0004519">
    <property type="term" value="F:endonuclease activity"/>
    <property type="evidence" value="ECO:0007669"/>
    <property type="project" value="UniProtKB-KW"/>
</dbReference>
<evidence type="ECO:0000259" key="4">
    <source>
        <dbReference type="Pfam" id="PF03372"/>
    </source>
</evidence>
<dbReference type="PANTHER" id="PTHR12121">
    <property type="entry name" value="CARBON CATABOLITE REPRESSOR PROTEIN 4"/>
    <property type="match status" value="1"/>
</dbReference>
<accession>A0A066V601</accession>
<dbReference type="InterPro" id="IPR036691">
    <property type="entry name" value="Endo/exonu/phosph_ase_sf"/>
</dbReference>
<protein>
    <submittedName>
        <fullName evidence="5">Endonuclease/exonuclease/phosphatase</fullName>
    </submittedName>
</protein>
<evidence type="ECO:0000256" key="2">
    <source>
        <dbReference type="ARBA" id="ARBA00022801"/>
    </source>
</evidence>
<dbReference type="HOGENOM" id="CLU_034867_1_0_1"/>